<dbReference type="PANTHER" id="PTHR10920">
    <property type="entry name" value="RIBOSOMAL RNA METHYLTRANSFERASE"/>
    <property type="match status" value="1"/>
</dbReference>
<evidence type="ECO:0000256" key="4">
    <source>
        <dbReference type="ARBA" id="ARBA00022603"/>
    </source>
</evidence>
<proteinExistence type="inferred from homology"/>
<dbReference type="EMBL" id="AUWU02000007">
    <property type="protein sequence ID" value="KAH0571326.1"/>
    <property type="molecule type" value="Genomic_DNA"/>
</dbReference>
<dbReference type="GO" id="GO:0000463">
    <property type="term" value="P:maturation of LSU-rRNA from tricistronic rRNA transcript (SSU-rRNA, 5.8S rRNA, LSU-rRNA)"/>
    <property type="evidence" value="ECO:0007669"/>
    <property type="project" value="TreeGrafter"/>
</dbReference>
<reference evidence="13 14" key="1">
    <citation type="journal article" date="2014" name="PLoS Genet.">
        <title>The Genome of Spironucleus salmonicida Highlights a Fish Pathogen Adapted to Fluctuating Environments.</title>
        <authorList>
            <person name="Xu F."/>
            <person name="Jerlstrom-Hultqvist J."/>
            <person name="Einarsson E."/>
            <person name="Astvaldsson A."/>
            <person name="Svard S.G."/>
            <person name="Andersson J.O."/>
        </authorList>
    </citation>
    <scope>NUCLEOTIDE SEQUENCE</scope>
    <source>
        <strain evidence="14">ATCC 50377</strain>
    </source>
</reference>
<evidence type="ECO:0000256" key="5">
    <source>
        <dbReference type="ARBA" id="ARBA00022679"/>
    </source>
</evidence>
<dbReference type="InterPro" id="IPR015507">
    <property type="entry name" value="rRNA-MeTfrase_E"/>
</dbReference>
<dbReference type="Proteomes" id="UP000018208">
    <property type="component" value="Unassembled WGS sequence"/>
</dbReference>
<evidence type="ECO:0000256" key="2">
    <source>
        <dbReference type="ARBA" id="ARBA00022517"/>
    </source>
</evidence>
<dbReference type="GO" id="GO:0000466">
    <property type="term" value="P:maturation of 5.8S rRNA from tricistronic rRNA transcript (SSU-rRNA, 5.8S rRNA, LSU-rRNA)"/>
    <property type="evidence" value="ECO:0007669"/>
    <property type="project" value="TreeGrafter"/>
</dbReference>
<evidence type="ECO:0000256" key="1">
    <source>
        <dbReference type="ARBA" id="ARBA00004604"/>
    </source>
</evidence>
<keyword evidence="14" id="KW-0132">Cell division</keyword>
<evidence type="ECO:0000256" key="8">
    <source>
        <dbReference type="SAM" id="Coils"/>
    </source>
</evidence>
<dbReference type="Pfam" id="PF11861">
    <property type="entry name" value="DUF3381"/>
    <property type="match status" value="1"/>
</dbReference>
<dbReference type="GO" id="GO:0016435">
    <property type="term" value="F:rRNA (guanine) methyltransferase activity"/>
    <property type="evidence" value="ECO:0007669"/>
    <property type="project" value="TreeGrafter"/>
</dbReference>
<name>V6LSC1_9EUKA</name>
<feature type="domain" description="Ribosomal RNA methyltransferase FtsJ" evidence="10">
    <location>
        <begin position="25"/>
        <end position="201"/>
    </location>
</feature>
<gene>
    <name evidence="13" type="ORF">SS50377_13400</name>
    <name evidence="14" type="ORF">SS50377_27627</name>
</gene>
<dbReference type="CDD" id="cd02440">
    <property type="entry name" value="AdoMet_MTases"/>
    <property type="match status" value="1"/>
</dbReference>
<evidence type="ECO:0000256" key="7">
    <source>
        <dbReference type="ARBA" id="ARBA00023242"/>
    </source>
</evidence>
<keyword evidence="6" id="KW-0949">S-adenosyl-L-methionine</keyword>
<evidence type="ECO:0000256" key="9">
    <source>
        <dbReference type="SAM" id="MobiDB-lite"/>
    </source>
</evidence>
<evidence type="ECO:0000256" key="6">
    <source>
        <dbReference type="ARBA" id="ARBA00022691"/>
    </source>
</evidence>
<keyword evidence="14" id="KW-0131">Cell cycle</keyword>
<dbReference type="GO" id="GO:0051301">
    <property type="term" value="P:cell division"/>
    <property type="evidence" value="ECO:0007669"/>
    <property type="project" value="UniProtKB-KW"/>
</dbReference>
<keyword evidence="4 13" id="KW-0489">Methyltransferase</keyword>
<dbReference type="HAMAP" id="MF_01547">
    <property type="entry name" value="RNA_methyltr_E"/>
    <property type="match status" value="1"/>
</dbReference>
<keyword evidence="7" id="KW-0539">Nucleus</keyword>
<dbReference type="InterPro" id="IPR050082">
    <property type="entry name" value="RNA_methyltr_RlmE"/>
</dbReference>
<dbReference type="InterPro" id="IPR012920">
    <property type="entry name" value="rRNA_MeTfrase_SPB1-like_C"/>
</dbReference>
<dbReference type="AlphaFoldDB" id="V6LSC1"/>
<dbReference type="VEuPathDB" id="GiardiaDB:SS50377_27627"/>
<protein>
    <submittedName>
        <fullName evidence="14">FtsJ cell division protein</fullName>
    </submittedName>
    <submittedName>
        <fullName evidence="13">Ribosomal RNA methyltransferase</fullName>
    </submittedName>
</protein>
<evidence type="ECO:0000313" key="15">
    <source>
        <dbReference type="Proteomes" id="UP000018208"/>
    </source>
</evidence>
<reference evidence="14" key="2">
    <citation type="submission" date="2020-12" db="EMBL/GenBank/DDBJ databases">
        <title>New Spironucleus salmonicida genome in near-complete chromosomes.</title>
        <authorList>
            <person name="Xu F."/>
            <person name="Kurt Z."/>
            <person name="Jimenez-Gonzalez A."/>
            <person name="Astvaldsson A."/>
            <person name="Andersson J.O."/>
            <person name="Svard S.G."/>
        </authorList>
    </citation>
    <scope>NUCLEOTIDE SEQUENCE</scope>
    <source>
        <strain evidence="14">ATCC 50377</strain>
    </source>
</reference>
<evidence type="ECO:0000313" key="13">
    <source>
        <dbReference type="EMBL" id="EST46596.1"/>
    </source>
</evidence>
<dbReference type="PANTHER" id="PTHR10920:SF13">
    <property type="entry name" value="PRE-RRNA 2'-O-RIBOSE RNA METHYLTRANSFERASE FTSJ3"/>
    <property type="match status" value="1"/>
</dbReference>
<feature type="domain" description="Ribosomal RNA methyltransferase SPB1-like C-terminal" evidence="11">
    <location>
        <begin position="652"/>
        <end position="862"/>
    </location>
</feature>
<dbReference type="FunFam" id="3.40.50.150:FF:000004">
    <property type="entry name" value="AdoMet-dependent rRNA methyltransferase SPB1"/>
    <property type="match status" value="1"/>
</dbReference>
<dbReference type="InterPro" id="IPR029063">
    <property type="entry name" value="SAM-dependent_MTases_sf"/>
</dbReference>
<comment type="subcellular location">
    <subcellularLocation>
        <location evidence="1">Nucleus</location>
        <location evidence="1">Nucleolus</location>
    </subcellularLocation>
</comment>
<keyword evidence="5 13" id="KW-0808">Transferase</keyword>
<evidence type="ECO:0000259" key="11">
    <source>
        <dbReference type="Pfam" id="PF07780"/>
    </source>
</evidence>
<dbReference type="GO" id="GO:0008650">
    <property type="term" value="F:rRNA (uridine-2'-O-)-methyltransferase activity"/>
    <property type="evidence" value="ECO:0007669"/>
    <property type="project" value="TreeGrafter"/>
</dbReference>
<feature type="coiled-coil region" evidence="8">
    <location>
        <begin position="497"/>
        <end position="524"/>
    </location>
</feature>
<dbReference type="GO" id="GO:0005730">
    <property type="term" value="C:nucleolus"/>
    <property type="evidence" value="ECO:0007669"/>
    <property type="project" value="UniProtKB-SubCell"/>
</dbReference>
<dbReference type="InterPro" id="IPR002877">
    <property type="entry name" value="RNA_MeTrfase_FtsJ_dom"/>
</dbReference>
<keyword evidence="3" id="KW-0698">rRNA processing</keyword>
<evidence type="ECO:0000259" key="10">
    <source>
        <dbReference type="Pfam" id="PF01728"/>
    </source>
</evidence>
<keyword evidence="2" id="KW-0690">Ribosome biogenesis</keyword>
<evidence type="ECO:0000256" key="3">
    <source>
        <dbReference type="ARBA" id="ARBA00022552"/>
    </source>
</evidence>
<evidence type="ECO:0000259" key="12">
    <source>
        <dbReference type="Pfam" id="PF11861"/>
    </source>
</evidence>
<feature type="region of interest" description="Disordered" evidence="9">
    <location>
        <begin position="841"/>
        <end position="866"/>
    </location>
</feature>
<evidence type="ECO:0000313" key="14">
    <source>
        <dbReference type="EMBL" id="KAH0571326.1"/>
    </source>
</evidence>
<dbReference type="Pfam" id="PF07780">
    <property type="entry name" value="Spb1_C"/>
    <property type="match status" value="1"/>
</dbReference>
<dbReference type="Pfam" id="PF01728">
    <property type="entry name" value="FtsJ"/>
    <property type="match status" value="1"/>
</dbReference>
<dbReference type="EMBL" id="KI546073">
    <property type="protein sequence ID" value="EST46596.1"/>
    <property type="molecule type" value="Genomic_DNA"/>
</dbReference>
<keyword evidence="8" id="KW-0175">Coiled coil</keyword>
<feature type="compositionally biased region" description="Basic and acidic residues" evidence="9">
    <location>
        <begin position="847"/>
        <end position="858"/>
    </location>
</feature>
<accession>V6LSC1</accession>
<organism evidence="13">
    <name type="scientific">Spironucleus salmonicida</name>
    <dbReference type="NCBI Taxonomy" id="348837"/>
    <lineage>
        <taxon>Eukaryota</taxon>
        <taxon>Metamonada</taxon>
        <taxon>Diplomonadida</taxon>
        <taxon>Hexamitidae</taxon>
        <taxon>Hexamitinae</taxon>
        <taxon>Spironucleus</taxon>
    </lineage>
</organism>
<dbReference type="SUPFAM" id="SSF53335">
    <property type="entry name" value="S-adenosyl-L-methionine-dependent methyltransferases"/>
    <property type="match status" value="1"/>
</dbReference>
<keyword evidence="15" id="KW-1185">Reference proteome</keyword>
<feature type="domain" description="DUF3381" evidence="12">
    <location>
        <begin position="239"/>
        <end position="415"/>
    </location>
</feature>
<sequence>MQGRHSKLGKGRKDMYYYLAKETGYRSRAAFKLLQLEKKYGFLSDSKTCLDLCAAPGGWSQVAVKHMPVGSRVIAVDLDPIKDISGVTAFQGDITTETTSNQINKILNGAMIDVCVHDGAPNASGDYGQDSYIQNILVLWALKLAIKHLKKGGTFVTKIFRNSEFLQLQYVFKQLFDKVETTKPKSSRDTSAEIFTVCQGFKNVEIDEKMLDPDVVLKVEKQEKVENLKGLVQKLDLNTKHRTGYDDELTKKYFDVLSFVISPSPIGLLAKAGEICFTDDISTDYRFKPLVKQIEGDGVKFNKRIINSIQEYNRIQELIKQLVPSEVGQLLQDVKVLSKRDLRILLKWRETVLSEVCAQTAINEVRQVAEFEEEEVQEDLNPAQKQEKALQDQIISREKQAVRQDKRTIKKQAKKLATFDGENVDDMASMYLRKDLFTIKQATAEFREGEICADQDQSDSDINDPSRQKIGHDIEVNIDADQEQYLDQVDENLDFYYTQYADKRQKRENRLKELEEMERKAKGHADIRTAAEEWFKQREFVQEAEKSQNSEDFNTSDEEFANQFPLPRDLLSRTKAHEKRVKMIAKQAKELAKSSKQLDALKDEHRFGDVGITATKDFENMKKAYGITKETGLGEIEILKKGEAEEEEDVYEDEIEDVLEAETEALDEEVPKFKEASLGKQLSKGQIEATATKIALASCMTHRKRRRELEESGYNRHTFYLDDGDQLPKWFQEDEKKHCQPIRPLNSDEIQQIKQKLQDMQTQPRTKKEREAIARKKVRTNQAYTAVQEKTQQIINREDLTEREKVKQLKSVQSKLQQKQQKKRVVYSNIHKDVASTAKSNRNTIYVDKRGKKDLRQEKIRKRRGY</sequence>
<dbReference type="InterPro" id="IPR024576">
    <property type="entry name" value="rRNA_MeTfrase_Spb1_DUF3381"/>
</dbReference>
<dbReference type="OrthoDB" id="1287559at2759"/>
<dbReference type="Gene3D" id="3.40.50.150">
    <property type="entry name" value="Vaccinia Virus protein VP39"/>
    <property type="match status" value="1"/>
</dbReference>
<dbReference type="GO" id="GO:0030687">
    <property type="term" value="C:preribosome, large subunit precursor"/>
    <property type="evidence" value="ECO:0007669"/>
    <property type="project" value="TreeGrafter"/>
</dbReference>